<dbReference type="InterPro" id="IPR050700">
    <property type="entry name" value="YIM1/Zinc_Alcohol_DH_Fams"/>
</dbReference>
<dbReference type="PANTHER" id="PTHR11695:SF647">
    <property type="entry name" value="ENOYL REDUCTASE (ER) DOMAIN-CONTAINING PROTEIN"/>
    <property type="match status" value="1"/>
</dbReference>
<dbReference type="Gene3D" id="3.90.180.10">
    <property type="entry name" value="Medium-chain alcohol dehydrogenases, catalytic domain"/>
    <property type="match status" value="1"/>
</dbReference>
<dbReference type="EMBL" id="FJUW01000032">
    <property type="protein sequence ID" value="CZT04492.1"/>
    <property type="molecule type" value="Genomic_DNA"/>
</dbReference>
<dbReference type="FunCoup" id="A0A1E1L1W3">
    <property type="interactions" value="184"/>
</dbReference>
<keyword evidence="3" id="KW-1185">Reference proteome</keyword>
<dbReference type="GO" id="GO:0016491">
    <property type="term" value="F:oxidoreductase activity"/>
    <property type="evidence" value="ECO:0007669"/>
    <property type="project" value="InterPro"/>
</dbReference>
<evidence type="ECO:0000313" key="2">
    <source>
        <dbReference type="EMBL" id="CZT04492.1"/>
    </source>
</evidence>
<evidence type="ECO:0000313" key="3">
    <source>
        <dbReference type="Proteomes" id="UP000178129"/>
    </source>
</evidence>
<dbReference type="CDD" id="cd08267">
    <property type="entry name" value="MDR1"/>
    <property type="match status" value="1"/>
</dbReference>
<dbReference type="InterPro" id="IPR036291">
    <property type="entry name" value="NAD(P)-bd_dom_sf"/>
</dbReference>
<sequence length="350" mass="38020">MTSPQVNKCLRFQGTPGSDPAIVEKDILPLPGNEILVKVHAASINPCDIQLWRSGLVGLVSGDKGMGKDFSGTVVAVGEKVSGWANGDEIFGLFFHVFGQSTFSEYINVNPASDPVAKKPGSLTHEQAAAIPLVALTAYACLEWLPATSGSQRKVVIRGASGGTGSWLVQLAKIVFDCHVTAICSEKNLSYVKSLGADTTIDYTAQDVSQSLLSNLKDESKYDLVVDCVGGKELIPVYEQLLHTHGAYLSIVGDKTDVFTLGGPITYFTNPIQIIRYIKGYIWGPRYACVSFVEKSEYLQQIASLAERGELAKVDIEVLEGIFDEREAWRTAIERMLSMRVRGKVVLSIP</sequence>
<dbReference type="Pfam" id="PF08240">
    <property type="entry name" value="ADH_N"/>
    <property type="match status" value="1"/>
</dbReference>
<dbReference type="SUPFAM" id="SSF50129">
    <property type="entry name" value="GroES-like"/>
    <property type="match status" value="1"/>
</dbReference>
<reference evidence="3" key="1">
    <citation type="submission" date="2016-03" db="EMBL/GenBank/DDBJ databases">
        <authorList>
            <person name="Ploux O."/>
        </authorList>
    </citation>
    <scope>NUCLEOTIDE SEQUENCE [LARGE SCALE GENOMIC DNA]</scope>
    <source>
        <strain evidence="3">UK7</strain>
    </source>
</reference>
<dbReference type="GO" id="GO:0006508">
    <property type="term" value="P:proteolysis"/>
    <property type="evidence" value="ECO:0007669"/>
    <property type="project" value="UniProtKB-KW"/>
</dbReference>
<dbReference type="GO" id="GO:0008233">
    <property type="term" value="F:peptidase activity"/>
    <property type="evidence" value="ECO:0007669"/>
    <property type="project" value="UniProtKB-KW"/>
</dbReference>
<dbReference type="AlphaFoldDB" id="A0A1E1L1W3"/>
<accession>A0A1E1L1W3</accession>
<dbReference type="STRING" id="914237.A0A1E1L1W3"/>
<comment type="caution">
    <text evidence="2">The sequence shown here is derived from an EMBL/GenBank/DDBJ whole genome shotgun (WGS) entry which is preliminary data.</text>
</comment>
<keyword evidence="2" id="KW-0378">Hydrolase</keyword>
<dbReference type="GO" id="GO:0005739">
    <property type="term" value="C:mitochondrion"/>
    <property type="evidence" value="ECO:0007669"/>
    <property type="project" value="TreeGrafter"/>
</dbReference>
<keyword evidence="2" id="KW-0645">Protease</keyword>
<gene>
    <name evidence="2" type="ORF">RCO7_10423</name>
</gene>
<dbReference type="InterPro" id="IPR011032">
    <property type="entry name" value="GroES-like_sf"/>
</dbReference>
<dbReference type="InterPro" id="IPR020843">
    <property type="entry name" value="ER"/>
</dbReference>
<dbReference type="InterPro" id="IPR013154">
    <property type="entry name" value="ADH-like_N"/>
</dbReference>
<organism evidence="2 3">
    <name type="scientific">Rhynchosporium graminicola</name>
    <dbReference type="NCBI Taxonomy" id="2792576"/>
    <lineage>
        <taxon>Eukaryota</taxon>
        <taxon>Fungi</taxon>
        <taxon>Dikarya</taxon>
        <taxon>Ascomycota</taxon>
        <taxon>Pezizomycotina</taxon>
        <taxon>Leotiomycetes</taxon>
        <taxon>Helotiales</taxon>
        <taxon>Ploettnerulaceae</taxon>
        <taxon>Rhynchosporium</taxon>
    </lineage>
</organism>
<proteinExistence type="predicted"/>
<dbReference type="InParanoid" id="A0A1E1L1W3"/>
<dbReference type="PANTHER" id="PTHR11695">
    <property type="entry name" value="ALCOHOL DEHYDROGENASE RELATED"/>
    <property type="match status" value="1"/>
</dbReference>
<dbReference type="SUPFAM" id="SSF51735">
    <property type="entry name" value="NAD(P)-binding Rossmann-fold domains"/>
    <property type="match status" value="1"/>
</dbReference>
<evidence type="ECO:0000259" key="1">
    <source>
        <dbReference type="SMART" id="SM00829"/>
    </source>
</evidence>
<feature type="domain" description="Enoyl reductase (ER)" evidence="1">
    <location>
        <begin position="17"/>
        <end position="347"/>
    </location>
</feature>
<dbReference type="Gene3D" id="3.40.50.720">
    <property type="entry name" value="NAD(P)-binding Rossmann-like Domain"/>
    <property type="match status" value="1"/>
</dbReference>
<protein>
    <submittedName>
        <fullName evidence="2">Related to YIM1 Mitochondrial inner membrane protease</fullName>
    </submittedName>
</protein>
<dbReference type="Pfam" id="PF13602">
    <property type="entry name" value="ADH_zinc_N_2"/>
    <property type="match status" value="1"/>
</dbReference>
<dbReference type="Proteomes" id="UP000178129">
    <property type="component" value="Unassembled WGS sequence"/>
</dbReference>
<dbReference type="SMART" id="SM00829">
    <property type="entry name" value="PKS_ER"/>
    <property type="match status" value="1"/>
</dbReference>
<name>A0A1E1L1W3_9HELO</name>